<evidence type="ECO:0008006" key="5">
    <source>
        <dbReference type="Google" id="ProtNLM"/>
    </source>
</evidence>
<dbReference type="AlphaFoldDB" id="A0A397W418"/>
<feature type="chain" id="PRO_5017257092" description="Galactose oxidase" evidence="2">
    <location>
        <begin position="23"/>
        <end position="253"/>
    </location>
</feature>
<dbReference type="Gene3D" id="2.120.10.80">
    <property type="entry name" value="Kelch-type beta propeller"/>
    <property type="match status" value="1"/>
</dbReference>
<dbReference type="InterPro" id="IPR015915">
    <property type="entry name" value="Kelch-typ_b-propeller"/>
</dbReference>
<dbReference type="EMBL" id="QKWP01000038">
    <property type="protein sequence ID" value="RIB29434.1"/>
    <property type="molecule type" value="Genomic_DNA"/>
</dbReference>
<dbReference type="PANTHER" id="PTHR23244:SF471">
    <property type="entry name" value="GUANINE NUCLEOTIDE-BINDING PROTEIN SUBUNIT BETA 1-RELATED"/>
    <property type="match status" value="1"/>
</dbReference>
<evidence type="ECO:0000256" key="1">
    <source>
        <dbReference type="SAM" id="Phobius"/>
    </source>
</evidence>
<evidence type="ECO:0000256" key="2">
    <source>
        <dbReference type="SAM" id="SignalP"/>
    </source>
</evidence>
<comment type="caution">
    <text evidence="3">The sequence shown here is derived from an EMBL/GenBank/DDBJ whole genome shotgun (WGS) entry which is preliminary data.</text>
</comment>
<proteinExistence type="predicted"/>
<dbReference type="Pfam" id="PF24681">
    <property type="entry name" value="Kelch_KLHDC2_KLHL20_DRC7"/>
    <property type="match status" value="1"/>
</dbReference>
<feature type="transmembrane region" description="Helical" evidence="1">
    <location>
        <begin position="219"/>
        <end position="237"/>
    </location>
</feature>
<dbReference type="Proteomes" id="UP000266673">
    <property type="component" value="Unassembled WGS sequence"/>
</dbReference>
<evidence type="ECO:0000313" key="3">
    <source>
        <dbReference type="EMBL" id="RIB29434.1"/>
    </source>
</evidence>
<reference evidence="3 4" key="1">
    <citation type="submission" date="2018-06" db="EMBL/GenBank/DDBJ databases">
        <title>Comparative genomics reveals the genomic features of Rhizophagus irregularis, R. cerebriforme, R. diaphanum and Gigaspora rosea, and their symbiotic lifestyle signature.</title>
        <authorList>
            <person name="Morin E."/>
            <person name="San Clemente H."/>
            <person name="Chen E.C.H."/>
            <person name="De La Providencia I."/>
            <person name="Hainaut M."/>
            <person name="Kuo A."/>
            <person name="Kohler A."/>
            <person name="Murat C."/>
            <person name="Tang N."/>
            <person name="Roy S."/>
            <person name="Loubradou J."/>
            <person name="Henrissat B."/>
            <person name="Grigoriev I.V."/>
            <person name="Corradi N."/>
            <person name="Roux C."/>
            <person name="Martin F.M."/>
        </authorList>
    </citation>
    <scope>NUCLEOTIDE SEQUENCE [LARGE SCALE GENOMIC DNA]</scope>
    <source>
        <strain evidence="3 4">DAOM 194757</strain>
    </source>
</reference>
<name>A0A397W418_9GLOM</name>
<dbReference type="OrthoDB" id="432528at2759"/>
<keyword evidence="2" id="KW-0732">Signal</keyword>
<gene>
    <name evidence="3" type="ORF">C2G38_2027697</name>
</gene>
<organism evidence="3 4">
    <name type="scientific">Gigaspora rosea</name>
    <dbReference type="NCBI Taxonomy" id="44941"/>
    <lineage>
        <taxon>Eukaryota</taxon>
        <taxon>Fungi</taxon>
        <taxon>Fungi incertae sedis</taxon>
        <taxon>Mucoromycota</taxon>
        <taxon>Glomeromycotina</taxon>
        <taxon>Glomeromycetes</taxon>
        <taxon>Diversisporales</taxon>
        <taxon>Gigasporaceae</taxon>
        <taxon>Gigaspora</taxon>
    </lineage>
</organism>
<feature type="signal peptide" evidence="2">
    <location>
        <begin position="1"/>
        <end position="22"/>
    </location>
</feature>
<sequence length="253" mass="28566">MKISQFVLSFLSLISLCLFATCLNVPEVRMFQTSSLIGTKLYFFGGRSSLNYTNEIYLDLPNSLTSNYTNEVWYLDLTNSSIFDSAIPTWHQDVGMPVGYALGTSCVSPTDNAIFIIGGKQYLPNSYNISFNSPVYKFDPNNNSLWTIPNITRFNDTFRTRNSMQAVIDNTGKIFIFGGVNFLSNDSDKSKITFYNDMNILDITTMSWSTLIIPQAPFYIYYTATLLPSGLIVYIGGIKNTIAKMSEAWFMLF</sequence>
<keyword evidence="1" id="KW-1133">Transmembrane helix</keyword>
<protein>
    <recommendedName>
        <fullName evidence="5">Galactose oxidase</fullName>
    </recommendedName>
</protein>
<keyword evidence="4" id="KW-1185">Reference proteome</keyword>
<dbReference type="STRING" id="44941.A0A397W418"/>
<accession>A0A397W418</accession>
<keyword evidence="1" id="KW-0472">Membrane</keyword>
<dbReference type="SUPFAM" id="SSF117281">
    <property type="entry name" value="Kelch motif"/>
    <property type="match status" value="1"/>
</dbReference>
<keyword evidence="1" id="KW-0812">Transmembrane</keyword>
<evidence type="ECO:0000313" key="4">
    <source>
        <dbReference type="Proteomes" id="UP000266673"/>
    </source>
</evidence>
<dbReference type="PANTHER" id="PTHR23244">
    <property type="entry name" value="KELCH REPEAT DOMAIN"/>
    <property type="match status" value="1"/>
</dbReference>